<accession>K4IMT5</accession>
<dbReference type="KEGG" id="ptq:P700755_003794"/>
<keyword evidence="2" id="KW-1185">Reference proteome</keyword>
<dbReference type="Proteomes" id="UP000008514">
    <property type="component" value="Chromosome"/>
</dbReference>
<reference evidence="1" key="1">
    <citation type="submission" date="2006-03" db="EMBL/GenBank/DDBJ databases">
        <authorList>
            <person name="Bowman J."/>
            <person name="Ferriera S."/>
            <person name="Johnson J."/>
            <person name="Kravitz S."/>
            <person name="Halpern A."/>
            <person name="Remington K."/>
            <person name="Beeson K."/>
            <person name="Tran B."/>
            <person name="Rogers Y.-H."/>
            <person name="Friedman R."/>
            <person name="Venter J.C."/>
        </authorList>
    </citation>
    <scope>NUCLEOTIDE SEQUENCE [LARGE SCALE GENOMIC DNA]</scope>
    <source>
        <strain evidence="1">ATCC 700755</strain>
    </source>
</reference>
<name>K4IMT5_PSYTT</name>
<sequence>MTLQYYDKKISELKIVKTKATAMRRSDCAQLIDDLETKRVLFIANMVGDIGHGLSQNDLDELTQIAEAFSNASGELQNQNSLIDNAIRIGSKLLALI</sequence>
<organism evidence="1 2">
    <name type="scientific">Psychroflexus torquis (strain ATCC 700755 / CIP 106069 / ACAM 623)</name>
    <dbReference type="NCBI Taxonomy" id="313595"/>
    <lineage>
        <taxon>Bacteria</taxon>
        <taxon>Pseudomonadati</taxon>
        <taxon>Bacteroidota</taxon>
        <taxon>Flavobacteriia</taxon>
        <taxon>Flavobacteriales</taxon>
        <taxon>Flavobacteriaceae</taxon>
        <taxon>Psychroflexus</taxon>
    </lineage>
</organism>
<reference evidence="1" key="2">
    <citation type="submission" date="2012-09" db="EMBL/GenBank/DDBJ databases">
        <title>The complete sequence of Psychroflexus torquis an extreme psychrophile from sea-ice that is stimulated by light.</title>
        <authorList>
            <person name="Feng S."/>
            <person name="Powell S.M."/>
            <person name="Bowman J.P."/>
        </authorList>
    </citation>
    <scope>NUCLEOTIDE SEQUENCE [LARGE SCALE GENOMIC DNA]</scope>
    <source>
        <strain evidence="1">ATCC 700755</strain>
    </source>
</reference>
<dbReference type="HOGENOM" id="CLU_2344590_0_0_10"/>
<protein>
    <submittedName>
        <fullName evidence="1">Uncharacterized protein</fullName>
    </submittedName>
</protein>
<dbReference type="STRING" id="313595.P700755_003794"/>
<proteinExistence type="predicted"/>
<dbReference type="EMBL" id="CP003879">
    <property type="protein sequence ID" value="AFU70371.1"/>
    <property type="molecule type" value="Genomic_DNA"/>
</dbReference>
<evidence type="ECO:0000313" key="2">
    <source>
        <dbReference type="Proteomes" id="UP000008514"/>
    </source>
</evidence>
<evidence type="ECO:0000313" key="1">
    <source>
        <dbReference type="EMBL" id="AFU70371.1"/>
    </source>
</evidence>
<dbReference type="RefSeq" id="WP_015025909.1">
    <property type="nucleotide sequence ID" value="NC_018721.1"/>
</dbReference>
<dbReference type="AlphaFoldDB" id="K4IMT5"/>
<gene>
    <name evidence="1" type="ordered locus">P700755_003794</name>
</gene>